<proteinExistence type="predicted"/>
<reference evidence="1 2" key="1">
    <citation type="submission" date="2018-07" db="EMBL/GenBank/DDBJ databases">
        <title>Genomic Encyclopedia of Type Strains, Phase IV (KMG-IV): sequencing the most valuable type-strain genomes for metagenomic binning, comparative biology and taxonomic classification.</title>
        <authorList>
            <person name="Goeker M."/>
        </authorList>
    </citation>
    <scope>NUCLEOTIDE SEQUENCE [LARGE SCALE GENOMIC DNA]</scope>
    <source>
        <strain evidence="1 2">DSM 21410</strain>
    </source>
</reference>
<evidence type="ECO:0008006" key="3">
    <source>
        <dbReference type="Google" id="ProtNLM"/>
    </source>
</evidence>
<protein>
    <recommendedName>
        <fullName evidence="3">Rieske domain-containing protein</fullName>
    </recommendedName>
</protein>
<organism evidence="1 2">
    <name type="scientific">Schleiferia thermophila</name>
    <dbReference type="NCBI Taxonomy" id="884107"/>
    <lineage>
        <taxon>Bacteria</taxon>
        <taxon>Pseudomonadati</taxon>
        <taxon>Bacteroidota</taxon>
        <taxon>Flavobacteriia</taxon>
        <taxon>Flavobacteriales</taxon>
        <taxon>Schleiferiaceae</taxon>
        <taxon>Schleiferia</taxon>
    </lineage>
</organism>
<comment type="caution">
    <text evidence="1">The sequence shown here is derived from an EMBL/GenBank/DDBJ whole genome shotgun (WGS) entry which is preliminary data.</text>
</comment>
<dbReference type="PROSITE" id="PS51257">
    <property type="entry name" value="PROKAR_LIPOPROTEIN"/>
    <property type="match status" value="1"/>
</dbReference>
<evidence type="ECO:0000313" key="1">
    <source>
        <dbReference type="EMBL" id="RCX02059.1"/>
    </source>
</evidence>
<keyword evidence="2" id="KW-1185">Reference proteome</keyword>
<gene>
    <name evidence="1" type="ORF">DES35_10530</name>
</gene>
<evidence type="ECO:0000313" key="2">
    <source>
        <dbReference type="Proteomes" id="UP000253517"/>
    </source>
</evidence>
<dbReference type="EMBL" id="QPJS01000005">
    <property type="protein sequence ID" value="RCX02059.1"/>
    <property type="molecule type" value="Genomic_DNA"/>
</dbReference>
<sequence length="153" mass="17309">MGYRRLNRLRKMLLFFSINVLSVVMIGCREQRQHQVPNVPVDEVIFLNLPSSLPLQAPGGWIYHPGGFRGLLIYRAFFNGNADDFRAFDRTCPSHINEPCGLVHVSDDNIISRCGCDSAGYILFDGTPEAGNQSLPLKQYRVQFFGNSIRVFN</sequence>
<dbReference type="AlphaFoldDB" id="A0A368ZYS2"/>
<dbReference type="Proteomes" id="UP000253517">
    <property type="component" value="Unassembled WGS sequence"/>
</dbReference>
<name>A0A368ZYS2_9FLAO</name>
<accession>A0A368ZYS2</accession>